<dbReference type="PRINTS" id="PR00458">
    <property type="entry name" value="PEROXIDASE"/>
</dbReference>
<dbReference type="GO" id="GO:0020037">
    <property type="term" value="F:heme binding"/>
    <property type="evidence" value="ECO:0007669"/>
    <property type="project" value="UniProtKB-UniRule"/>
</dbReference>
<comment type="function">
    <text evidence="1">Destroys radicals which are normally produced within the cells and which are toxic to biological systems.</text>
</comment>
<keyword evidence="4" id="KW-0479">Metal-binding</keyword>
<dbReference type="InterPro" id="IPR044831">
    <property type="entry name" value="Ccp1-like"/>
</dbReference>
<sequence>MRNVLFSGLALSRLAGAAYIWPSWTDSMEDLLYLQAGYIRNGALADQVLTCDFGAREPGIQKSAEWLRTAFHDAATHDGATKTGGLDASLQYELDRRENLGNALNSTLADISSSVNIYSSAADLIALAMVMAVARCGNLNVPLRLGRKDATEAGIMGVPEAHTDLETSRKRFEIAGFNSTEMITLVACGHTIGGVHSVDHPEIVIEGPVSPENVARFDNTTGNFDNKVVTEYLDNSSRNPLLRNTNDTLNSDKRIFASDKNVTMSRLADPAFYKSQCEALLGRMIDLVPGDVALTEPLQPADVRPYIQTYLTKGNGSIEFSGRIRIRTSDNTNRNASDISVTLLPTTYSGASAPEITTQIATFRGGSTSGHLGEQFRWYEFSTALSDSVPLSSFNIRLTTLSSGVSEILDNAGTGGYPINPDILIQRPQSCIVYDSATETGNLTAVAAISKRLLASTDAAPQIKLVHRRNQPRNFIPKLETEVVSMQKIGRETAEYVMYQANAILIRDSLRTSYDVEVGDSKVEFVETGDLVGTACAAF</sequence>
<dbReference type="InterPro" id="IPR010255">
    <property type="entry name" value="Haem_peroxidase_sf"/>
</dbReference>
<evidence type="ECO:0000256" key="2">
    <source>
        <dbReference type="ARBA" id="ARBA00005997"/>
    </source>
</evidence>
<feature type="domain" description="Plant heme peroxidase family profile" evidence="7">
    <location>
        <begin position="120"/>
        <end position="325"/>
    </location>
</feature>
<dbReference type="Gene3D" id="1.10.420.10">
    <property type="entry name" value="Peroxidase, domain 2"/>
    <property type="match status" value="1"/>
</dbReference>
<keyword evidence="3 6" id="KW-0575">Peroxidase</keyword>
<proteinExistence type="inferred from homology"/>
<dbReference type="Pfam" id="PF00141">
    <property type="entry name" value="peroxidase"/>
    <property type="match status" value="1"/>
</dbReference>
<protein>
    <recommendedName>
        <fullName evidence="6">Peroxidase</fullName>
        <ecNumber evidence="6">1.11.1.-</ecNumber>
    </recommendedName>
</protein>
<dbReference type="Gene3D" id="1.10.520.10">
    <property type="match status" value="1"/>
</dbReference>
<keyword evidence="9" id="KW-1185">Reference proteome</keyword>
<dbReference type="GO" id="GO:0000302">
    <property type="term" value="P:response to reactive oxygen species"/>
    <property type="evidence" value="ECO:0007669"/>
    <property type="project" value="TreeGrafter"/>
</dbReference>
<reference evidence="8 9" key="1">
    <citation type="submission" date="2017-06" db="EMBL/GenBank/DDBJ databases">
        <title>Draft genome sequence of a variant of Elsinoe murrayae.</title>
        <authorList>
            <person name="Cheng Q."/>
        </authorList>
    </citation>
    <scope>NUCLEOTIDE SEQUENCE [LARGE SCALE GENOMIC DNA]</scope>
    <source>
        <strain evidence="8 9">CQ-2017a</strain>
    </source>
</reference>
<dbReference type="STRING" id="2082308.A0A2K1QSI8"/>
<feature type="signal peptide" evidence="6">
    <location>
        <begin position="1"/>
        <end position="17"/>
    </location>
</feature>
<dbReference type="InterPro" id="IPR002207">
    <property type="entry name" value="Peroxidase_I"/>
</dbReference>
<dbReference type="SUPFAM" id="SSF48113">
    <property type="entry name" value="Heme-dependent peroxidases"/>
    <property type="match status" value="1"/>
</dbReference>
<dbReference type="GO" id="GO:0004601">
    <property type="term" value="F:peroxidase activity"/>
    <property type="evidence" value="ECO:0007669"/>
    <property type="project" value="UniProtKB-KW"/>
</dbReference>
<dbReference type="EC" id="1.11.1.-" evidence="6"/>
<keyword evidence="4" id="KW-0408">Iron</keyword>
<dbReference type="PRINTS" id="PR00459">
    <property type="entry name" value="ASPEROXIDASE"/>
</dbReference>
<dbReference type="GO" id="GO:0034599">
    <property type="term" value="P:cellular response to oxidative stress"/>
    <property type="evidence" value="ECO:0007669"/>
    <property type="project" value="InterPro"/>
</dbReference>
<dbReference type="PANTHER" id="PTHR31356">
    <property type="entry name" value="THYLAKOID LUMENAL 29 KDA PROTEIN, CHLOROPLASTIC-RELATED"/>
    <property type="match status" value="1"/>
</dbReference>
<dbReference type="OrthoDB" id="5985073at2759"/>
<dbReference type="Proteomes" id="UP000243797">
    <property type="component" value="Unassembled WGS sequence"/>
</dbReference>
<dbReference type="AlphaFoldDB" id="A0A2K1QSI8"/>
<accession>A0A2K1QSI8</accession>
<dbReference type="PROSITE" id="PS50873">
    <property type="entry name" value="PEROXIDASE_4"/>
    <property type="match status" value="1"/>
</dbReference>
<dbReference type="InterPro" id="IPR002016">
    <property type="entry name" value="Haem_peroxidase"/>
</dbReference>
<evidence type="ECO:0000256" key="4">
    <source>
        <dbReference type="ARBA" id="ARBA00022617"/>
    </source>
</evidence>
<evidence type="ECO:0000256" key="6">
    <source>
        <dbReference type="RuleBase" id="RU363051"/>
    </source>
</evidence>
<dbReference type="GO" id="GO:0046872">
    <property type="term" value="F:metal ion binding"/>
    <property type="evidence" value="ECO:0007669"/>
    <property type="project" value="UniProtKB-UniRule"/>
</dbReference>
<organism evidence="8 9">
    <name type="scientific">Sphaceloma murrayae</name>
    <dbReference type="NCBI Taxonomy" id="2082308"/>
    <lineage>
        <taxon>Eukaryota</taxon>
        <taxon>Fungi</taxon>
        <taxon>Dikarya</taxon>
        <taxon>Ascomycota</taxon>
        <taxon>Pezizomycotina</taxon>
        <taxon>Dothideomycetes</taxon>
        <taxon>Dothideomycetidae</taxon>
        <taxon>Myriangiales</taxon>
        <taxon>Elsinoaceae</taxon>
        <taxon>Sphaceloma</taxon>
    </lineage>
</organism>
<comment type="similarity">
    <text evidence="2">Belongs to the peroxidase family. Cytochrome c peroxidase subfamily.</text>
</comment>
<comment type="caution">
    <text evidence="8">The sequence shown here is derived from an EMBL/GenBank/DDBJ whole genome shotgun (WGS) entry which is preliminary data.</text>
</comment>
<name>A0A2K1QSI8_9PEZI</name>
<dbReference type="EMBL" id="NKHZ01000047">
    <property type="protein sequence ID" value="PNS17900.1"/>
    <property type="molecule type" value="Genomic_DNA"/>
</dbReference>
<feature type="chain" id="PRO_5014210680" description="Peroxidase" evidence="6">
    <location>
        <begin position="18"/>
        <end position="539"/>
    </location>
</feature>
<evidence type="ECO:0000256" key="1">
    <source>
        <dbReference type="ARBA" id="ARBA00003917"/>
    </source>
</evidence>
<evidence type="ECO:0000313" key="8">
    <source>
        <dbReference type="EMBL" id="PNS17900.1"/>
    </source>
</evidence>
<dbReference type="GO" id="GO:0042744">
    <property type="term" value="P:hydrogen peroxide catabolic process"/>
    <property type="evidence" value="ECO:0007669"/>
    <property type="project" value="TreeGrafter"/>
</dbReference>
<dbReference type="PANTHER" id="PTHR31356:SF53">
    <property type="entry name" value="HEME PEROXIDASE"/>
    <property type="match status" value="1"/>
</dbReference>
<dbReference type="InParanoid" id="A0A2K1QSI8"/>
<evidence type="ECO:0000256" key="5">
    <source>
        <dbReference type="ARBA" id="ARBA00023002"/>
    </source>
</evidence>
<evidence type="ECO:0000256" key="3">
    <source>
        <dbReference type="ARBA" id="ARBA00022559"/>
    </source>
</evidence>
<evidence type="ECO:0000313" key="9">
    <source>
        <dbReference type="Proteomes" id="UP000243797"/>
    </source>
</evidence>
<keyword evidence="6" id="KW-0732">Signal</keyword>
<evidence type="ECO:0000259" key="7">
    <source>
        <dbReference type="PROSITE" id="PS50873"/>
    </source>
</evidence>
<keyword evidence="5 6" id="KW-0560">Oxidoreductase</keyword>
<gene>
    <name evidence="8" type="ORF">CAC42_3859</name>
</gene>
<keyword evidence="4" id="KW-0349">Heme</keyword>
<dbReference type="FunFam" id="1.10.520.10:FF:000020">
    <property type="entry name" value="Peroxisomal ascorbate peroxidase"/>
    <property type="match status" value="1"/>
</dbReference>